<name>A0A5Q2TVR9_9BACI</name>
<protein>
    <submittedName>
        <fullName evidence="3">Transglycosylase SLT domain-containing protein</fullName>
    </submittedName>
</protein>
<feature type="region of interest" description="Disordered" evidence="1">
    <location>
        <begin position="1"/>
        <end position="23"/>
    </location>
</feature>
<proteinExistence type="predicted"/>
<feature type="domain" description="Transglycosylase SLT" evidence="2">
    <location>
        <begin position="105"/>
        <end position="157"/>
    </location>
</feature>
<dbReference type="KEGG" id="grc:GI584_00230"/>
<organism evidence="3 4">
    <name type="scientific">Gracilibacillus salitolerans</name>
    <dbReference type="NCBI Taxonomy" id="2663022"/>
    <lineage>
        <taxon>Bacteria</taxon>
        <taxon>Bacillati</taxon>
        <taxon>Bacillota</taxon>
        <taxon>Bacilli</taxon>
        <taxon>Bacillales</taxon>
        <taxon>Bacillaceae</taxon>
        <taxon>Gracilibacillus</taxon>
    </lineage>
</organism>
<dbReference type="CDD" id="cd13399">
    <property type="entry name" value="Slt35-like"/>
    <property type="match status" value="1"/>
</dbReference>
<dbReference type="InterPro" id="IPR043426">
    <property type="entry name" value="MltB-like"/>
</dbReference>
<keyword evidence="4" id="KW-1185">Reference proteome</keyword>
<dbReference type="AlphaFoldDB" id="A0A5Q2TVR9"/>
<dbReference type="EMBL" id="CP045915">
    <property type="protein sequence ID" value="QGH36878.1"/>
    <property type="molecule type" value="Genomic_DNA"/>
</dbReference>
<dbReference type="InterPro" id="IPR031304">
    <property type="entry name" value="SLT_2"/>
</dbReference>
<dbReference type="PANTHER" id="PTHR30163:SF8">
    <property type="entry name" value="LYTIC MUREIN TRANSGLYCOSYLASE"/>
    <property type="match status" value="1"/>
</dbReference>
<dbReference type="InterPro" id="IPR023346">
    <property type="entry name" value="Lysozyme-like_dom_sf"/>
</dbReference>
<dbReference type="GO" id="GO:0009253">
    <property type="term" value="P:peptidoglycan catabolic process"/>
    <property type="evidence" value="ECO:0007669"/>
    <property type="project" value="TreeGrafter"/>
</dbReference>
<reference evidence="3 4" key="1">
    <citation type="submission" date="2019-11" db="EMBL/GenBank/DDBJ databases">
        <title>Gracilibacillus salitolerans sp. nov., a moderate halophile isolated from a saline soil in northwest China.</title>
        <authorList>
            <person name="Gan L."/>
        </authorList>
    </citation>
    <scope>NUCLEOTIDE SEQUENCE [LARGE SCALE GENOMIC DNA]</scope>
    <source>
        <strain evidence="3 4">SCU50</strain>
    </source>
</reference>
<dbReference type="GO" id="GO:0008933">
    <property type="term" value="F:peptidoglycan lytic transglycosylase activity"/>
    <property type="evidence" value="ECO:0007669"/>
    <property type="project" value="TreeGrafter"/>
</dbReference>
<evidence type="ECO:0000313" key="3">
    <source>
        <dbReference type="EMBL" id="QGH36878.1"/>
    </source>
</evidence>
<evidence type="ECO:0000259" key="2">
    <source>
        <dbReference type="Pfam" id="PF13406"/>
    </source>
</evidence>
<dbReference type="Proteomes" id="UP000339690">
    <property type="component" value="Chromosome"/>
</dbReference>
<dbReference type="PANTHER" id="PTHR30163">
    <property type="entry name" value="MEMBRANE-BOUND LYTIC MUREIN TRANSGLYCOSYLASE B"/>
    <property type="match status" value="1"/>
</dbReference>
<evidence type="ECO:0000256" key="1">
    <source>
        <dbReference type="SAM" id="MobiDB-lite"/>
    </source>
</evidence>
<dbReference type="Pfam" id="PF13406">
    <property type="entry name" value="SLT_2"/>
    <property type="match status" value="1"/>
</dbReference>
<gene>
    <name evidence="3" type="ORF">GI584_00230</name>
</gene>
<dbReference type="Gene3D" id="1.10.530.10">
    <property type="match status" value="1"/>
</dbReference>
<accession>A0A5Q2TVR9</accession>
<sequence length="195" mass="22542">MQEQKYEKQLEEIEKKKDQTTNKKELIELTREESEKAAYKRAYSKAIEYKQENTFIASYNPNTGHDLQYIDLYKQAAAQYKIDWTLLAAVHDQETNFSNHATMISSAGALGHMQFMPGTWEHYGVDANGNGKRDPYEIEDAIFSAANYLAATGAAKGEIKSALWAYNHSTEYGLEVMAKQEYYKNNYQEERDDYR</sequence>
<evidence type="ECO:0000313" key="4">
    <source>
        <dbReference type="Proteomes" id="UP000339690"/>
    </source>
</evidence>
<dbReference type="SUPFAM" id="SSF53955">
    <property type="entry name" value="Lysozyme-like"/>
    <property type="match status" value="1"/>
</dbReference>